<dbReference type="AlphaFoldDB" id="F0WKZ7"/>
<reference evidence="1" key="2">
    <citation type="submission" date="2011-02" db="EMBL/GenBank/DDBJ databases">
        <authorList>
            <person name="MacLean D."/>
        </authorList>
    </citation>
    <scope>NUCLEOTIDE SEQUENCE</scope>
</reference>
<sequence length="67" mass="8129">MEIWIDAIQFAPRFENRVSNIRMVNAKFLRYLMEVRRSICWNKQDNQRKIKGRGKQEESLYPPGMQL</sequence>
<name>F0WKZ7_9STRA</name>
<proteinExistence type="predicted"/>
<accession>F0WKZ7</accession>
<reference evidence="1" key="1">
    <citation type="journal article" date="2011" name="PLoS Biol.">
        <title>Gene gain and loss during evolution of obligate parasitism in the white rust pathogen of Arabidopsis thaliana.</title>
        <authorList>
            <person name="Kemen E."/>
            <person name="Gardiner A."/>
            <person name="Schultz-Larsen T."/>
            <person name="Kemen A.C."/>
            <person name="Balmuth A.L."/>
            <person name="Robert-Seilaniantz A."/>
            <person name="Bailey K."/>
            <person name="Holub E."/>
            <person name="Studholme D.J."/>
            <person name="Maclean D."/>
            <person name="Jones J.D."/>
        </authorList>
    </citation>
    <scope>NUCLEOTIDE SEQUENCE</scope>
</reference>
<dbReference type="HOGENOM" id="CLU_2817774_0_0_1"/>
<dbReference type="EMBL" id="FR824184">
    <property type="protein sequence ID" value="CCA21956.1"/>
    <property type="molecule type" value="Genomic_DNA"/>
</dbReference>
<organism evidence="1">
    <name type="scientific">Albugo laibachii Nc14</name>
    <dbReference type="NCBI Taxonomy" id="890382"/>
    <lineage>
        <taxon>Eukaryota</taxon>
        <taxon>Sar</taxon>
        <taxon>Stramenopiles</taxon>
        <taxon>Oomycota</taxon>
        <taxon>Peronosporomycetes</taxon>
        <taxon>Albuginales</taxon>
        <taxon>Albuginaceae</taxon>
        <taxon>Albugo</taxon>
    </lineage>
</organism>
<gene>
    <name evidence="1" type="primary">AlNc14C139G7187</name>
    <name evidence="1" type="ORF">ALNC14_080990</name>
</gene>
<evidence type="ECO:0000313" key="1">
    <source>
        <dbReference type="EMBL" id="CCA21956.1"/>
    </source>
</evidence>
<protein>
    <submittedName>
        <fullName evidence="1">AlNc14C139G7187 protein</fullName>
    </submittedName>
</protein>